<dbReference type="PROSITE" id="PS50109">
    <property type="entry name" value="HIS_KIN"/>
    <property type="match status" value="1"/>
</dbReference>
<evidence type="ECO:0000256" key="4">
    <source>
        <dbReference type="ARBA" id="ARBA00022553"/>
    </source>
</evidence>
<evidence type="ECO:0000256" key="3">
    <source>
        <dbReference type="ARBA" id="ARBA00012438"/>
    </source>
</evidence>
<comment type="catalytic activity">
    <reaction evidence="1">
        <text>ATP + protein L-histidine = ADP + protein N-phospho-L-histidine.</text>
        <dbReference type="EC" id="2.7.13.3"/>
    </reaction>
</comment>
<comment type="caution">
    <text evidence="17">The sequence shown here is derived from an EMBL/GenBank/DDBJ whole genome shotgun (WGS) entry which is preliminary data.</text>
</comment>
<name>A0A316M6P5_9CLOT</name>
<sequence>MNMNKKEKKKQNRKPTKTITLIFTLSIFAIMLFIMTVQGLIMYFYMKVRYQIEAPIPQFWRPIPLLIVSSAITGTVLATLVNRITLKPINQLIQAVNQLAGGDFHVRIHLDLTDDFLKLSDSFNRMAQELENTELLRSDFINNFSHEFKTPIVSMCGFAKLLKNRDLSESERKEYLDVIIHESGRLSQLAANVLNLSKIENLSILTDMETFHLSEEIRLSVLLLENKWLAKELELIFDIDELEYYGNRDLLNQVWINLIDNAVKFSSPKGKIVLKLYKQEDHIVFRIMDNGCGMSQEETDHIFDRFYQGDSSHTTEGNGLGLTVVNKIVKLHQGKLEVHSDEGFGSSFSVMLPLVDEAEIGRE</sequence>
<dbReference type="InterPro" id="IPR005467">
    <property type="entry name" value="His_kinase_dom"/>
</dbReference>
<dbReference type="InterPro" id="IPR050398">
    <property type="entry name" value="HssS/ArlS-like"/>
</dbReference>
<dbReference type="PRINTS" id="PR00344">
    <property type="entry name" value="BCTRLSENSOR"/>
</dbReference>
<evidence type="ECO:0000259" key="16">
    <source>
        <dbReference type="PROSITE" id="PS50885"/>
    </source>
</evidence>
<dbReference type="Gene3D" id="1.10.287.130">
    <property type="match status" value="1"/>
</dbReference>
<dbReference type="FunFam" id="3.30.565.10:FF:000006">
    <property type="entry name" value="Sensor histidine kinase WalK"/>
    <property type="match status" value="1"/>
</dbReference>
<evidence type="ECO:0000256" key="9">
    <source>
        <dbReference type="ARBA" id="ARBA00023012"/>
    </source>
</evidence>
<feature type="transmembrane region" description="Helical" evidence="14">
    <location>
        <begin position="21"/>
        <end position="43"/>
    </location>
</feature>
<dbReference type="Gene3D" id="3.30.565.10">
    <property type="entry name" value="Histidine kinase-like ATPase, C-terminal domain"/>
    <property type="match status" value="1"/>
</dbReference>
<dbReference type="PANTHER" id="PTHR45528:SF11">
    <property type="entry name" value="HISTIDINE KINASE"/>
    <property type="match status" value="1"/>
</dbReference>
<comment type="subcellular location">
    <subcellularLocation>
        <location evidence="2">Membrane</location>
        <topology evidence="2">Multi-pass membrane protein</topology>
    </subcellularLocation>
</comment>
<keyword evidence="7 17" id="KW-0418">Kinase</keyword>
<dbReference type="SUPFAM" id="SSF158472">
    <property type="entry name" value="HAMP domain-like"/>
    <property type="match status" value="1"/>
</dbReference>
<dbReference type="InterPro" id="IPR003660">
    <property type="entry name" value="HAMP_dom"/>
</dbReference>
<evidence type="ECO:0000256" key="14">
    <source>
        <dbReference type="SAM" id="Phobius"/>
    </source>
</evidence>
<evidence type="ECO:0000256" key="5">
    <source>
        <dbReference type="ARBA" id="ARBA00022679"/>
    </source>
</evidence>
<evidence type="ECO:0000313" key="18">
    <source>
        <dbReference type="Proteomes" id="UP000246114"/>
    </source>
</evidence>
<keyword evidence="4" id="KW-0597">Phosphoprotein</keyword>
<keyword evidence="8 14" id="KW-1133">Transmembrane helix</keyword>
<feature type="domain" description="HAMP" evidence="16">
    <location>
        <begin position="83"/>
        <end position="135"/>
    </location>
</feature>
<feature type="transmembrane region" description="Helical" evidence="14">
    <location>
        <begin position="63"/>
        <end position="81"/>
    </location>
</feature>
<dbReference type="AlphaFoldDB" id="A0A316M6P5"/>
<keyword evidence="9" id="KW-0902">Two-component regulatory system</keyword>
<dbReference type="PANTHER" id="PTHR45528">
    <property type="entry name" value="SENSOR HISTIDINE KINASE CPXA"/>
    <property type="match status" value="1"/>
</dbReference>
<dbReference type="InterPro" id="IPR036097">
    <property type="entry name" value="HisK_dim/P_sf"/>
</dbReference>
<dbReference type="EMBL" id="QAMZ01000028">
    <property type="protein sequence ID" value="PWL54066.1"/>
    <property type="molecule type" value="Genomic_DNA"/>
</dbReference>
<dbReference type="Pfam" id="PF02518">
    <property type="entry name" value="HATPase_c"/>
    <property type="match status" value="1"/>
</dbReference>
<evidence type="ECO:0000256" key="7">
    <source>
        <dbReference type="ARBA" id="ARBA00022777"/>
    </source>
</evidence>
<dbReference type="InterPro" id="IPR003661">
    <property type="entry name" value="HisK_dim/P_dom"/>
</dbReference>
<evidence type="ECO:0000256" key="1">
    <source>
        <dbReference type="ARBA" id="ARBA00000085"/>
    </source>
</evidence>
<dbReference type="CDD" id="cd00075">
    <property type="entry name" value="HATPase"/>
    <property type="match status" value="1"/>
</dbReference>
<proteinExistence type="predicted"/>
<evidence type="ECO:0000256" key="6">
    <source>
        <dbReference type="ARBA" id="ARBA00022692"/>
    </source>
</evidence>
<dbReference type="InterPro" id="IPR003594">
    <property type="entry name" value="HATPase_dom"/>
</dbReference>
<organism evidence="17 18">
    <name type="scientific">Clostridium cadaveris</name>
    <dbReference type="NCBI Taxonomy" id="1529"/>
    <lineage>
        <taxon>Bacteria</taxon>
        <taxon>Bacillati</taxon>
        <taxon>Bacillota</taxon>
        <taxon>Clostridia</taxon>
        <taxon>Eubacteriales</taxon>
        <taxon>Clostridiaceae</taxon>
        <taxon>Clostridium</taxon>
    </lineage>
</organism>
<feature type="domain" description="Histidine kinase" evidence="15">
    <location>
        <begin position="143"/>
        <end position="356"/>
    </location>
</feature>
<gene>
    <name evidence="17" type="ORF">DBY38_05530</name>
</gene>
<dbReference type="Proteomes" id="UP000246114">
    <property type="component" value="Unassembled WGS sequence"/>
</dbReference>
<evidence type="ECO:0000256" key="10">
    <source>
        <dbReference type="ARBA" id="ARBA00023026"/>
    </source>
</evidence>
<keyword evidence="5" id="KW-0808">Transferase</keyword>
<keyword evidence="11 14" id="KW-0472">Membrane</keyword>
<keyword evidence="10" id="KW-0843">Virulence</keyword>
<dbReference type="SUPFAM" id="SSF55874">
    <property type="entry name" value="ATPase domain of HSP90 chaperone/DNA topoisomerase II/histidine kinase"/>
    <property type="match status" value="1"/>
</dbReference>
<keyword evidence="6 14" id="KW-0812">Transmembrane</keyword>
<comment type="function">
    <text evidence="12">Member of the two-component regulatory system HssS/HssR involved in intracellular heme homeostasis and tempering of staphylococcal virulence. HssS functions as a heme sensor histidine kinase which is autophosphorylated at a histidine residue and transfers its phosphate group to an aspartate residue of HssR. HssR/HssS activates the expression of hrtAB, an efflux pump, in response to extracellular heme, hemin, hemoglobin or blood.</text>
</comment>
<dbReference type="SUPFAM" id="SSF47384">
    <property type="entry name" value="Homodimeric domain of signal transducing histidine kinase"/>
    <property type="match status" value="1"/>
</dbReference>
<dbReference type="InterPro" id="IPR036890">
    <property type="entry name" value="HATPase_C_sf"/>
</dbReference>
<dbReference type="GO" id="GO:0005886">
    <property type="term" value="C:plasma membrane"/>
    <property type="evidence" value="ECO:0007669"/>
    <property type="project" value="TreeGrafter"/>
</dbReference>
<dbReference type="SMART" id="SM00387">
    <property type="entry name" value="HATPase_c"/>
    <property type="match status" value="1"/>
</dbReference>
<dbReference type="InterPro" id="IPR004358">
    <property type="entry name" value="Sig_transdc_His_kin-like_C"/>
</dbReference>
<evidence type="ECO:0000256" key="8">
    <source>
        <dbReference type="ARBA" id="ARBA00022989"/>
    </source>
</evidence>
<evidence type="ECO:0000256" key="11">
    <source>
        <dbReference type="ARBA" id="ARBA00023136"/>
    </source>
</evidence>
<dbReference type="Pfam" id="PF00512">
    <property type="entry name" value="HisKA"/>
    <property type="match status" value="1"/>
</dbReference>
<evidence type="ECO:0000313" key="17">
    <source>
        <dbReference type="EMBL" id="PWL54066.1"/>
    </source>
</evidence>
<dbReference type="CDD" id="cd00082">
    <property type="entry name" value="HisKA"/>
    <property type="match status" value="1"/>
</dbReference>
<dbReference type="SMART" id="SM00304">
    <property type="entry name" value="HAMP"/>
    <property type="match status" value="1"/>
</dbReference>
<evidence type="ECO:0000256" key="2">
    <source>
        <dbReference type="ARBA" id="ARBA00004141"/>
    </source>
</evidence>
<accession>A0A316M6P5</accession>
<dbReference type="Pfam" id="PF00672">
    <property type="entry name" value="HAMP"/>
    <property type="match status" value="1"/>
</dbReference>
<dbReference type="PROSITE" id="PS50885">
    <property type="entry name" value="HAMP"/>
    <property type="match status" value="1"/>
</dbReference>
<evidence type="ECO:0000259" key="15">
    <source>
        <dbReference type="PROSITE" id="PS50109"/>
    </source>
</evidence>
<dbReference type="CDD" id="cd06225">
    <property type="entry name" value="HAMP"/>
    <property type="match status" value="1"/>
</dbReference>
<dbReference type="SMART" id="SM00388">
    <property type="entry name" value="HisKA"/>
    <property type="match status" value="1"/>
</dbReference>
<evidence type="ECO:0000256" key="13">
    <source>
        <dbReference type="ARBA" id="ARBA00040841"/>
    </source>
</evidence>
<dbReference type="Gene3D" id="6.10.340.10">
    <property type="match status" value="1"/>
</dbReference>
<dbReference type="GO" id="GO:0000155">
    <property type="term" value="F:phosphorelay sensor kinase activity"/>
    <property type="evidence" value="ECO:0007669"/>
    <property type="project" value="InterPro"/>
</dbReference>
<dbReference type="EC" id="2.7.13.3" evidence="3"/>
<protein>
    <recommendedName>
        <fullName evidence="13">Heme sensor protein HssS</fullName>
        <ecNumber evidence="3">2.7.13.3</ecNumber>
    </recommendedName>
</protein>
<evidence type="ECO:0000256" key="12">
    <source>
        <dbReference type="ARBA" id="ARBA00037219"/>
    </source>
</evidence>
<reference evidence="17 18" key="1">
    <citation type="submission" date="2018-03" db="EMBL/GenBank/DDBJ databases">
        <title>The uncultured portion of the human microbiome is neutrally assembled.</title>
        <authorList>
            <person name="Jeraldo P."/>
            <person name="Boardman L."/>
            <person name="White B.A."/>
            <person name="Nelson H."/>
            <person name="Goldenfeld N."/>
            <person name="Chia N."/>
        </authorList>
    </citation>
    <scope>NUCLEOTIDE SEQUENCE [LARGE SCALE GENOMIC DNA]</scope>
    <source>
        <strain evidence="17">CIM:MAG 903</strain>
    </source>
</reference>